<dbReference type="RefSeq" id="WP_189481814.1">
    <property type="nucleotide sequence ID" value="NZ_BMYR01000005.1"/>
</dbReference>
<keyword evidence="2" id="KW-1185">Reference proteome</keyword>
<dbReference type="CDD" id="cd16440">
    <property type="entry name" value="beta_Kdo_transferase_KpsC_1"/>
    <property type="match status" value="1"/>
</dbReference>
<sequence length="669" mass="75522">MDTFSSQVTAAPLLCVSPALSRLPALDTLLQAPIYYSPYWLRQFAPALCPRVPENTQAVLAWGRKPSAYKAERVAARLGLPIWRVEDGFLRSVELGLSSPPMSVVVDDVGIYYDATRPSRLEQLITAPLDSTQVHRAEQLIALWQQSRVSKYNHSREHAVPDMPFVLVIDQTFGDAAIGFGQADANSFQRMLDSALNYDSSLRVVVKTHPDVFTGKKQGYFKPEQLQHPRITVLTADIHAPALLEKAEAVFCVTSQMGFEALLWQKPVFTFGMPFYAGWGLTHDALTAPERRSSVSLTQLVYAALVRYPRYIHPERVERCEVEELLGWMALQRSQRERLPAQLYAVKPSRWKRPVLRRFVQGSTLHMVQDSHRIPELAWELKWGTAITREQTVRVEDGFIRSVGLGADMIRPSSWVFDCIGMYYDATQPSGLEQLLLNARFTDNELARARNLQTVLVSQHVTKYNVGKGSWLRPEAKRVILVPGQVESDASIRLGSPVLKTNLQLLRAVKAANPEAYIVYKPHPDVLAGLRIAGEADAKPQADYDELVTDQDMAHMLAHVDEVHTLTSLAGFEALLRGKAVTCYGQPFYAGWGLTTDVYPPLRRGVSRRVEELIAATLIRYPTYISRLTGYYTTPEQVIRELALLRRKQPTTTPLWRTLLRKLQQCYRT</sequence>
<protein>
    <submittedName>
        <fullName evidence="1">Capsule polysaccharide modification protein LipA</fullName>
    </submittedName>
</protein>
<accession>A0ABQ2WM25</accession>
<reference evidence="2" key="1">
    <citation type="journal article" date="2019" name="Int. J. Syst. Evol. Microbiol.">
        <title>The Global Catalogue of Microorganisms (GCM) 10K type strain sequencing project: providing services to taxonomists for standard genome sequencing and annotation.</title>
        <authorList>
            <consortium name="The Broad Institute Genomics Platform"/>
            <consortium name="The Broad Institute Genome Sequencing Center for Infectious Disease"/>
            <person name="Wu L."/>
            <person name="Ma J."/>
        </authorList>
    </citation>
    <scope>NUCLEOTIDE SEQUENCE [LARGE SCALE GENOMIC DNA]</scope>
    <source>
        <strain evidence="2">KCTC 23723</strain>
    </source>
</reference>
<dbReference type="Pfam" id="PF05159">
    <property type="entry name" value="Capsule_synth"/>
    <property type="match status" value="3"/>
</dbReference>
<dbReference type="InterPro" id="IPR007833">
    <property type="entry name" value="Capsule_polysaccharide_synth"/>
</dbReference>
<comment type="caution">
    <text evidence="1">The sequence shown here is derived from an EMBL/GenBank/DDBJ whole genome shotgun (WGS) entry which is preliminary data.</text>
</comment>
<organism evidence="1 2">
    <name type="scientific">Alishewanella tabrizica</name>
    <dbReference type="NCBI Taxonomy" id="671278"/>
    <lineage>
        <taxon>Bacteria</taxon>
        <taxon>Pseudomonadati</taxon>
        <taxon>Pseudomonadota</taxon>
        <taxon>Gammaproteobacteria</taxon>
        <taxon>Alteromonadales</taxon>
        <taxon>Alteromonadaceae</taxon>
        <taxon>Alishewanella</taxon>
    </lineage>
</organism>
<gene>
    <name evidence="1" type="primary">lipA</name>
    <name evidence="1" type="ORF">GCM10008111_13450</name>
</gene>
<dbReference type="EMBL" id="BMYR01000005">
    <property type="protein sequence ID" value="GGW58759.1"/>
    <property type="molecule type" value="Genomic_DNA"/>
</dbReference>
<proteinExistence type="predicted"/>
<dbReference type="CDD" id="cd16439">
    <property type="entry name" value="beta_Kdo_transferase_KpsC_2"/>
    <property type="match status" value="1"/>
</dbReference>
<evidence type="ECO:0000313" key="2">
    <source>
        <dbReference type="Proteomes" id="UP000634667"/>
    </source>
</evidence>
<evidence type="ECO:0000313" key="1">
    <source>
        <dbReference type="EMBL" id="GGW58759.1"/>
    </source>
</evidence>
<dbReference type="Proteomes" id="UP000634667">
    <property type="component" value="Unassembled WGS sequence"/>
</dbReference>
<name>A0ABQ2WM25_9ALTE</name>